<dbReference type="EMBL" id="REGN01001517">
    <property type="protein sequence ID" value="RNA34179.1"/>
    <property type="molecule type" value="Genomic_DNA"/>
</dbReference>
<comment type="caution">
    <text evidence="1">The sequence shown here is derived from an EMBL/GenBank/DDBJ whole genome shotgun (WGS) entry which is preliminary data.</text>
</comment>
<sequence>MGRSHTHQIVEDDFKGSNIREKFLPNRTATTWNLLPPSKKLNLIDFKIINCVNNDDLEFRDLKRTKKNHFLLNPLN</sequence>
<reference evidence="1 2" key="1">
    <citation type="journal article" date="2018" name="Sci. Rep.">
        <title>Genomic signatures of local adaptation to the degree of environmental predictability in rotifers.</title>
        <authorList>
            <person name="Franch-Gras L."/>
            <person name="Hahn C."/>
            <person name="Garcia-Roger E.M."/>
            <person name="Carmona M.J."/>
            <person name="Serra M."/>
            <person name="Gomez A."/>
        </authorList>
    </citation>
    <scope>NUCLEOTIDE SEQUENCE [LARGE SCALE GENOMIC DNA]</scope>
    <source>
        <strain evidence="1">HYR1</strain>
    </source>
</reference>
<dbReference type="Proteomes" id="UP000276133">
    <property type="component" value="Unassembled WGS sequence"/>
</dbReference>
<protein>
    <submittedName>
        <fullName evidence="1">Uncharacterized protein</fullName>
    </submittedName>
</protein>
<dbReference type="AlphaFoldDB" id="A0A3M7SEM6"/>
<evidence type="ECO:0000313" key="2">
    <source>
        <dbReference type="Proteomes" id="UP000276133"/>
    </source>
</evidence>
<name>A0A3M7SEM6_BRAPC</name>
<evidence type="ECO:0000313" key="1">
    <source>
        <dbReference type="EMBL" id="RNA34179.1"/>
    </source>
</evidence>
<keyword evidence="2" id="KW-1185">Reference proteome</keyword>
<gene>
    <name evidence="1" type="ORF">BpHYR1_002618</name>
</gene>
<accession>A0A3M7SEM6</accession>
<organism evidence="1 2">
    <name type="scientific">Brachionus plicatilis</name>
    <name type="common">Marine rotifer</name>
    <name type="synonym">Brachionus muelleri</name>
    <dbReference type="NCBI Taxonomy" id="10195"/>
    <lineage>
        <taxon>Eukaryota</taxon>
        <taxon>Metazoa</taxon>
        <taxon>Spiralia</taxon>
        <taxon>Gnathifera</taxon>
        <taxon>Rotifera</taxon>
        <taxon>Eurotatoria</taxon>
        <taxon>Monogononta</taxon>
        <taxon>Pseudotrocha</taxon>
        <taxon>Ploima</taxon>
        <taxon>Brachionidae</taxon>
        <taxon>Brachionus</taxon>
    </lineage>
</organism>
<proteinExistence type="predicted"/>